<dbReference type="Proteomes" id="UP000499080">
    <property type="component" value="Unassembled WGS sequence"/>
</dbReference>
<gene>
    <name evidence="1" type="ORF">AVEN_216138_1</name>
</gene>
<sequence>MDIPLLCIRCRLFTLCHQVPKCYHSFWYLPQVSRHQQHGHPHCQKILARLFTMPPRAQVLPHRFLNTSGVSRKINTWTSHCQNTGFPSLCCHQVPKCRLHAFLPPQVRRSSLLLTSHSSQNTGIAFFTIKPPSAQVPPHAFTTSGVEDQHMTSHCLKYFARLLHYATKCLVLAQRFTTLRCPEDQIHGHPTAKILARLFTMPPCPSAMLSLPTSGCPEDQHMDILPPNTGTPLHYATKCPSAVLTLSYHSSGVQKITTWKP</sequence>
<organism evidence="1 2">
    <name type="scientific">Araneus ventricosus</name>
    <name type="common">Orbweaver spider</name>
    <name type="synonym">Epeira ventricosa</name>
    <dbReference type="NCBI Taxonomy" id="182803"/>
    <lineage>
        <taxon>Eukaryota</taxon>
        <taxon>Metazoa</taxon>
        <taxon>Ecdysozoa</taxon>
        <taxon>Arthropoda</taxon>
        <taxon>Chelicerata</taxon>
        <taxon>Arachnida</taxon>
        <taxon>Araneae</taxon>
        <taxon>Araneomorphae</taxon>
        <taxon>Entelegynae</taxon>
        <taxon>Araneoidea</taxon>
        <taxon>Araneidae</taxon>
        <taxon>Araneus</taxon>
    </lineage>
</organism>
<evidence type="ECO:0000313" key="1">
    <source>
        <dbReference type="EMBL" id="GBO24671.1"/>
    </source>
</evidence>
<dbReference type="AlphaFoldDB" id="A0A4Y2VJ52"/>
<evidence type="ECO:0000313" key="2">
    <source>
        <dbReference type="Proteomes" id="UP000499080"/>
    </source>
</evidence>
<proteinExistence type="predicted"/>
<dbReference type="EMBL" id="BGPR01047620">
    <property type="protein sequence ID" value="GBO24671.1"/>
    <property type="molecule type" value="Genomic_DNA"/>
</dbReference>
<reference evidence="1 2" key="1">
    <citation type="journal article" date="2019" name="Sci. Rep.">
        <title>Orb-weaving spider Araneus ventricosus genome elucidates the spidroin gene catalogue.</title>
        <authorList>
            <person name="Kono N."/>
            <person name="Nakamura H."/>
            <person name="Ohtoshi R."/>
            <person name="Moran D.A.P."/>
            <person name="Shinohara A."/>
            <person name="Yoshida Y."/>
            <person name="Fujiwara M."/>
            <person name="Mori M."/>
            <person name="Tomita M."/>
            <person name="Arakawa K."/>
        </authorList>
    </citation>
    <scope>NUCLEOTIDE SEQUENCE [LARGE SCALE GENOMIC DNA]</scope>
</reference>
<name>A0A4Y2VJ52_ARAVE</name>
<comment type="caution">
    <text evidence="1">The sequence shown here is derived from an EMBL/GenBank/DDBJ whole genome shotgun (WGS) entry which is preliminary data.</text>
</comment>
<protein>
    <submittedName>
        <fullName evidence="1">Uncharacterized protein</fullName>
    </submittedName>
</protein>
<keyword evidence="2" id="KW-1185">Reference proteome</keyword>
<accession>A0A4Y2VJ52</accession>